<evidence type="ECO:0000256" key="1">
    <source>
        <dbReference type="ARBA" id="ARBA00004141"/>
    </source>
</evidence>
<protein>
    <submittedName>
        <fullName evidence="15">Bacterial extracellular solute-binding protein-like protein</fullName>
    </submittedName>
</protein>
<keyword evidence="4" id="KW-0812">Transmembrane</keyword>
<dbReference type="InterPro" id="IPR019594">
    <property type="entry name" value="Glu/Gly-bd"/>
</dbReference>
<evidence type="ECO:0000259" key="14">
    <source>
        <dbReference type="SMART" id="SM00918"/>
    </source>
</evidence>
<proteinExistence type="inferred from homology"/>
<evidence type="ECO:0000256" key="3">
    <source>
        <dbReference type="ARBA" id="ARBA00022448"/>
    </source>
</evidence>
<accession>A0A9D4NW22</accession>
<dbReference type="Pfam" id="PF10613">
    <property type="entry name" value="Lig_chan-Glu_bd"/>
    <property type="match status" value="2"/>
</dbReference>
<name>A0A9D4NW22_DERFA</name>
<keyword evidence="7" id="KW-0472">Membrane</keyword>
<keyword evidence="6" id="KW-0406">Ion transport</keyword>
<comment type="similarity">
    <text evidence="2">Belongs to the glutamate-gated ion channel (TC 1.A.10.1) family.</text>
</comment>
<evidence type="ECO:0000256" key="12">
    <source>
        <dbReference type="SAM" id="SignalP"/>
    </source>
</evidence>
<organism evidence="15">
    <name type="scientific">Dermatophagoides farinae</name>
    <name type="common">American house dust mite</name>
    <dbReference type="NCBI Taxonomy" id="6954"/>
    <lineage>
        <taxon>Eukaryota</taxon>
        <taxon>Metazoa</taxon>
        <taxon>Ecdysozoa</taxon>
        <taxon>Arthropoda</taxon>
        <taxon>Chelicerata</taxon>
        <taxon>Arachnida</taxon>
        <taxon>Acari</taxon>
        <taxon>Acariformes</taxon>
        <taxon>Sarcoptiformes</taxon>
        <taxon>Astigmata</taxon>
        <taxon>Psoroptidia</taxon>
        <taxon>Analgoidea</taxon>
        <taxon>Pyroglyphidae</taxon>
        <taxon>Dermatophagoidinae</taxon>
        <taxon>Dermatophagoides</taxon>
    </lineage>
</organism>
<reference evidence="15" key="2">
    <citation type="journal article" date="2021" name="World Allergy Organ. J.">
        <title>Chromosome-level assembly of Dermatophagoides farinae genome and transcriptome reveals two novel allergens Der f 37 and Der f 39.</title>
        <authorList>
            <person name="Chen J."/>
            <person name="Cai Z."/>
            <person name="Fan D."/>
            <person name="Hu J."/>
            <person name="Hou Y."/>
            <person name="He Y."/>
            <person name="Zhang Z."/>
            <person name="Zhao Z."/>
            <person name="Gao P."/>
            <person name="Hu W."/>
            <person name="Sun J."/>
            <person name="Li J."/>
            <person name="Ji K."/>
        </authorList>
    </citation>
    <scope>NUCLEOTIDE SEQUENCE</scope>
    <source>
        <strain evidence="15">JKM2019</strain>
    </source>
</reference>
<keyword evidence="11" id="KW-0407">Ion channel</keyword>
<evidence type="ECO:0000313" key="15">
    <source>
        <dbReference type="EMBL" id="KAH7639388.1"/>
    </source>
</evidence>
<dbReference type="EMBL" id="SDOV01000007">
    <property type="protein sequence ID" value="KAH7639388.1"/>
    <property type="molecule type" value="Genomic_DNA"/>
</dbReference>
<dbReference type="InterPro" id="IPR001320">
    <property type="entry name" value="Iontro_rcpt_C"/>
</dbReference>
<dbReference type="Gene3D" id="3.40.190.10">
    <property type="entry name" value="Periplasmic binding protein-like II"/>
    <property type="match status" value="3"/>
</dbReference>
<feature type="domain" description="Ionotropic glutamate receptor L-glutamate and glycine-binding" evidence="14">
    <location>
        <begin position="392"/>
        <end position="445"/>
    </location>
</feature>
<feature type="chain" id="PRO_5038789732" evidence="12">
    <location>
        <begin position="25"/>
        <end position="801"/>
    </location>
</feature>
<gene>
    <name evidence="15" type="ORF">HUG17_3421</name>
</gene>
<evidence type="ECO:0000256" key="5">
    <source>
        <dbReference type="ARBA" id="ARBA00022989"/>
    </source>
</evidence>
<sequence length="801" mass="93564">MPPYSSIILIFIAIAMMTNMSIWAQPANQNRPTLRGLTTLRPPFVEKDLNGKLTGYFVDLLNEMAQIGNFNYTLTDSVNQDSTNDGFQSRPTGLINEVFRNRVDFAIADYLYRTASQQRYVDFSDSYMESNLSALIHKDRIIQNNIKTIDDLLDQRSKPPAVIPVVNQQQQSYQSQQSNQQQQQQPEEIIQLGTVRQIYRDLSVGTDPLSRRIYEQLHNNPGNMAENRQIGIERAMKTPYAFIQESINNELAMDENCELKHIKLESTNFPMADTHYEYGIIGQKYSTHLEIMNRAIRELKANGRLDELKRRYWNRKCNGGVNSFEQYRYIVNSQITIFNNEGEWIVDTVEDVVDKHSNEIQQQLHLQQQDQDDDDESDNVITLNGATVLNPPFIYSESGPYRGFCVDILKELGYRLKFQFTLRQSYDGQIGSIRSHDGVFGEIIEKYVEFAIGDISSNWLNTRKEAEQNDIIFTRPIYISTMKVLLTKSLFKELIQRKRRQCQMDLQQQKIRIDVRNHSDYSRFIDMNHQSIDCAIILNKSNNNNNDDEMKNGQFYFNYDDDNDVNEMPMLTIHDIFNQADLVRVIFKGGAVHRFYSTINIDYLNDLIIVERSSLSTLLQRLQRQRYVLIDESKFIDYFVDHHDCEYTSIDVARRQRIWLEMKNNKKNVHFDIGISNGPTTTSNGSSVTTPTVTIMAQQLTIRKEELFQNNIAIAFSKTFIDKSFTLNNNQEQRNWLNEFDHTLDMMDKEGILQQIRDRHWLNNCRREGRQQRQMSSLSSSLAMNSMIVFSFQTLIFYLFI</sequence>
<dbReference type="SMART" id="SM00918">
    <property type="entry name" value="Lig_chan-Glu_bd"/>
    <property type="match status" value="2"/>
</dbReference>
<evidence type="ECO:0000256" key="6">
    <source>
        <dbReference type="ARBA" id="ARBA00023065"/>
    </source>
</evidence>
<dbReference type="SMART" id="SM00079">
    <property type="entry name" value="PBPe"/>
    <property type="match status" value="1"/>
</dbReference>
<keyword evidence="9" id="KW-0325">Glycoprotein</keyword>
<dbReference type="InterPro" id="IPR015683">
    <property type="entry name" value="Ionotropic_Glu_rcpt"/>
</dbReference>
<keyword evidence="5" id="KW-1133">Transmembrane helix</keyword>
<evidence type="ECO:0000256" key="8">
    <source>
        <dbReference type="ARBA" id="ARBA00023170"/>
    </source>
</evidence>
<dbReference type="PANTHER" id="PTHR18966">
    <property type="entry name" value="IONOTROPIC GLUTAMATE RECEPTOR"/>
    <property type="match status" value="1"/>
</dbReference>
<evidence type="ECO:0000256" key="10">
    <source>
        <dbReference type="ARBA" id="ARBA00023286"/>
    </source>
</evidence>
<keyword evidence="10" id="KW-1071">Ligand-gated ion channel</keyword>
<dbReference type="AlphaFoldDB" id="A0A9D4NW22"/>
<reference evidence="15" key="1">
    <citation type="submission" date="2020-06" db="EMBL/GenBank/DDBJ databases">
        <authorList>
            <person name="Ji K."/>
            <person name="Li J."/>
        </authorList>
    </citation>
    <scope>NUCLEOTIDE SEQUENCE</scope>
    <source>
        <strain evidence="15">JKM2019</strain>
        <tissue evidence="15">Whole body</tissue>
    </source>
</reference>
<feature type="signal peptide" evidence="12">
    <location>
        <begin position="1"/>
        <end position="24"/>
    </location>
</feature>
<dbReference type="GO" id="GO:0015276">
    <property type="term" value="F:ligand-gated monoatomic ion channel activity"/>
    <property type="evidence" value="ECO:0007669"/>
    <property type="project" value="InterPro"/>
</dbReference>
<keyword evidence="3" id="KW-0813">Transport</keyword>
<evidence type="ECO:0000256" key="9">
    <source>
        <dbReference type="ARBA" id="ARBA00023180"/>
    </source>
</evidence>
<evidence type="ECO:0000256" key="4">
    <source>
        <dbReference type="ARBA" id="ARBA00022692"/>
    </source>
</evidence>
<feature type="domain" description="Ionotropic glutamate receptor C-terminal" evidence="13">
    <location>
        <begin position="33"/>
        <end position="315"/>
    </location>
</feature>
<comment type="caution">
    <text evidence="15">The sequence shown here is derived from an EMBL/GenBank/DDBJ whole genome shotgun (WGS) entry which is preliminary data.</text>
</comment>
<evidence type="ECO:0000256" key="2">
    <source>
        <dbReference type="ARBA" id="ARBA00008685"/>
    </source>
</evidence>
<evidence type="ECO:0000256" key="11">
    <source>
        <dbReference type="ARBA" id="ARBA00023303"/>
    </source>
</evidence>
<keyword evidence="8" id="KW-0675">Receptor</keyword>
<comment type="subcellular location">
    <subcellularLocation>
        <location evidence="1">Membrane</location>
        <topology evidence="1">Multi-pass membrane protein</topology>
    </subcellularLocation>
</comment>
<dbReference type="SUPFAM" id="SSF53850">
    <property type="entry name" value="Periplasmic binding protein-like II"/>
    <property type="match status" value="2"/>
</dbReference>
<dbReference type="GO" id="GO:0016020">
    <property type="term" value="C:membrane"/>
    <property type="evidence" value="ECO:0007669"/>
    <property type="project" value="UniProtKB-SubCell"/>
</dbReference>
<evidence type="ECO:0000259" key="13">
    <source>
        <dbReference type="SMART" id="SM00079"/>
    </source>
</evidence>
<evidence type="ECO:0000256" key="7">
    <source>
        <dbReference type="ARBA" id="ARBA00023136"/>
    </source>
</evidence>
<feature type="domain" description="Ionotropic glutamate receptor L-glutamate and glycine-binding" evidence="14">
    <location>
        <begin position="43"/>
        <end position="100"/>
    </location>
</feature>
<keyword evidence="12" id="KW-0732">Signal</keyword>
<dbReference type="Proteomes" id="UP000828236">
    <property type="component" value="Unassembled WGS sequence"/>
</dbReference>